<reference evidence="2 3" key="1">
    <citation type="journal article" date="2019" name="Int. J. Syst. Evol. Microbiol.">
        <title>The Global Catalogue of Microorganisms (GCM) 10K type strain sequencing project: providing services to taxonomists for standard genome sequencing and annotation.</title>
        <authorList>
            <consortium name="The Broad Institute Genomics Platform"/>
            <consortium name="The Broad Institute Genome Sequencing Center for Infectious Disease"/>
            <person name="Wu L."/>
            <person name="Ma J."/>
        </authorList>
    </citation>
    <scope>NUCLEOTIDE SEQUENCE [LARGE SCALE GENOMIC DNA]</scope>
    <source>
        <strain evidence="2 3">JCM 3380</strain>
    </source>
</reference>
<gene>
    <name evidence="2" type="ORF">GCM10010492_17000</name>
</gene>
<feature type="domain" description="Cupin type-2" evidence="1">
    <location>
        <begin position="49"/>
        <end position="107"/>
    </location>
</feature>
<sequence length="161" mass="16676">MEGARAGAHPGRMTTVLNAAGEGVELVSPDATFTVKAHEGQTGGFDLFEVDIPRGPTVPPHATPWGVTFYVLHGRTAVLVDGEVHDLGPGSTLTIPPGAHHTLTVHTPTVQLLAISPTDRMRRFFVDVDAAVPPGTPVAEAAGALGEIAARHGVTVGDWPS</sequence>
<organism evidence="2 3">
    <name type="scientific">Saccharothrix mutabilis subsp. mutabilis</name>
    <dbReference type="NCBI Taxonomy" id="66855"/>
    <lineage>
        <taxon>Bacteria</taxon>
        <taxon>Bacillati</taxon>
        <taxon>Actinomycetota</taxon>
        <taxon>Actinomycetes</taxon>
        <taxon>Pseudonocardiales</taxon>
        <taxon>Pseudonocardiaceae</taxon>
        <taxon>Saccharothrix</taxon>
    </lineage>
</organism>
<dbReference type="Gene3D" id="2.60.120.10">
    <property type="entry name" value="Jelly Rolls"/>
    <property type="match status" value="1"/>
</dbReference>
<dbReference type="Pfam" id="PF07883">
    <property type="entry name" value="Cupin_2"/>
    <property type="match status" value="1"/>
</dbReference>
<protein>
    <submittedName>
        <fullName evidence="2">Cupin domain-containing protein</fullName>
    </submittedName>
</protein>
<keyword evidence="3" id="KW-1185">Reference proteome</keyword>
<dbReference type="SUPFAM" id="SSF51182">
    <property type="entry name" value="RmlC-like cupins"/>
    <property type="match status" value="1"/>
</dbReference>
<dbReference type="InterPro" id="IPR053146">
    <property type="entry name" value="QDO-like"/>
</dbReference>
<proteinExistence type="predicted"/>
<dbReference type="PANTHER" id="PTHR36440">
    <property type="entry name" value="PUTATIVE (AFU_ORTHOLOGUE AFUA_8G07350)-RELATED"/>
    <property type="match status" value="1"/>
</dbReference>
<dbReference type="InterPro" id="IPR011051">
    <property type="entry name" value="RmlC_Cupin_sf"/>
</dbReference>
<dbReference type="InterPro" id="IPR014710">
    <property type="entry name" value="RmlC-like_jellyroll"/>
</dbReference>
<dbReference type="InterPro" id="IPR013096">
    <property type="entry name" value="Cupin_2"/>
</dbReference>
<accession>A0ABN0TED5</accession>
<dbReference type="EMBL" id="BAAABU010000003">
    <property type="protein sequence ID" value="GAA0219583.1"/>
    <property type="molecule type" value="Genomic_DNA"/>
</dbReference>
<evidence type="ECO:0000259" key="1">
    <source>
        <dbReference type="Pfam" id="PF07883"/>
    </source>
</evidence>
<comment type="caution">
    <text evidence="2">The sequence shown here is derived from an EMBL/GenBank/DDBJ whole genome shotgun (WGS) entry which is preliminary data.</text>
</comment>
<name>A0ABN0TED5_9PSEU</name>
<evidence type="ECO:0000313" key="3">
    <source>
        <dbReference type="Proteomes" id="UP001500416"/>
    </source>
</evidence>
<dbReference type="PANTHER" id="PTHR36440:SF1">
    <property type="entry name" value="PUTATIVE (AFU_ORTHOLOGUE AFUA_8G07350)-RELATED"/>
    <property type="match status" value="1"/>
</dbReference>
<evidence type="ECO:0000313" key="2">
    <source>
        <dbReference type="EMBL" id="GAA0219583.1"/>
    </source>
</evidence>
<dbReference type="Proteomes" id="UP001500416">
    <property type="component" value="Unassembled WGS sequence"/>
</dbReference>